<keyword evidence="7" id="KW-1185">Reference proteome</keyword>
<evidence type="ECO:0000313" key="7">
    <source>
        <dbReference type="Proteomes" id="UP000292564"/>
    </source>
</evidence>
<gene>
    <name evidence="6" type="ORF">EV385_1523</name>
</gene>
<keyword evidence="3" id="KW-0812">Transmembrane</keyword>
<comment type="caution">
    <text evidence="6">The sequence shown here is derived from an EMBL/GenBank/DDBJ whole genome shotgun (WGS) entry which is preliminary data.</text>
</comment>
<keyword evidence="3" id="KW-0472">Membrane</keyword>
<evidence type="ECO:0000259" key="4">
    <source>
        <dbReference type="Pfam" id="PF00534"/>
    </source>
</evidence>
<dbReference type="EMBL" id="SHKY01000001">
    <property type="protein sequence ID" value="RZU49769.1"/>
    <property type="molecule type" value="Genomic_DNA"/>
</dbReference>
<dbReference type="Gene3D" id="3.40.50.2000">
    <property type="entry name" value="Glycogen Phosphorylase B"/>
    <property type="match status" value="2"/>
</dbReference>
<protein>
    <submittedName>
        <fullName evidence="6">Glycosyltransferase involved in cell wall biosynthesis</fullName>
    </submittedName>
</protein>
<evidence type="ECO:0000256" key="2">
    <source>
        <dbReference type="ARBA" id="ARBA00022679"/>
    </source>
</evidence>
<evidence type="ECO:0000313" key="6">
    <source>
        <dbReference type="EMBL" id="RZU49769.1"/>
    </source>
</evidence>
<name>A0A4Q7ZI42_9ACTN</name>
<evidence type="ECO:0000259" key="5">
    <source>
        <dbReference type="Pfam" id="PF13439"/>
    </source>
</evidence>
<dbReference type="Pfam" id="PF13439">
    <property type="entry name" value="Glyco_transf_4"/>
    <property type="match status" value="1"/>
</dbReference>
<proteinExistence type="predicted"/>
<feature type="transmembrane region" description="Helical" evidence="3">
    <location>
        <begin position="16"/>
        <end position="33"/>
    </location>
</feature>
<dbReference type="PANTHER" id="PTHR45947">
    <property type="entry name" value="SULFOQUINOVOSYL TRANSFERASE SQD2"/>
    <property type="match status" value="1"/>
</dbReference>
<evidence type="ECO:0000256" key="1">
    <source>
        <dbReference type="ARBA" id="ARBA00022676"/>
    </source>
</evidence>
<dbReference type="Pfam" id="PF00534">
    <property type="entry name" value="Glycos_transf_1"/>
    <property type="match status" value="1"/>
</dbReference>
<dbReference type="InterPro" id="IPR028098">
    <property type="entry name" value="Glyco_trans_4-like_N"/>
</dbReference>
<keyword evidence="1" id="KW-0328">Glycosyltransferase</keyword>
<evidence type="ECO:0000256" key="3">
    <source>
        <dbReference type="SAM" id="Phobius"/>
    </source>
</evidence>
<dbReference type="Proteomes" id="UP000292564">
    <property type="component" value="Unassembled WGS sequence"/>
</dbReference>
<dbReference type="RefSeq" id="WP_130508792.1">
    <property type="nucleotide sequence ID" value="NZ_SHKY01000001.1"/>
</dbReference>
<keyword evidence="2 6" id="KW-0808">Transferase</keyword>
<dbReference type="OrthoDB" id="3646807at2"/>
<dbReference type="GO" id="GO:1901137">
    <property type="term" value="P:carbohydrate derivative biosynthetic process"/>
    <property type="evidence" value="ECO:0007669"/>
    <property type="project" value="UniProtKB-ARBA"/>
</dbReference>
<accession>A0A4Q7ZI42</accession>
<dbReference type="InterPro" id="IPR001296">
    <property type="entry name" value="Glyco_trans_1"/>
</dbReference>
<dbReference type="PANTHER" id="PTHR45947:SF3">
    <property type="entry name" value="SULFOQUINOVOSYL TRANSFERASE SQD2"/>
    <property type="match status" value="1"/>
</dbReference>
<feature type="domain" description="Glycosyltransferase subfamily 4-like N-terminal" evidence="5">
    <location>
        <begin position="231"/>
        <end position="409"/>
    </location>
</feature>
<reference evidence="6 7" key="1">
    <citation type="submission" date="2019-02" db="EMBL/GenBank/DDBJ databases">
        <title>Sequencing the genomes of 1000 actinobacteria strains.</title>
        <authorList>
            <person name="Klenk H.-P."/>
        </authorList>
    </citation>
    <scope>NUCLEOTIDE SEQUENCE [LARGE SCALE GENOMIC DNA]</scope>
    <source>
        <strain evidence="6 7">DSM 45162</strain>
    </source>
</reference>
<dbReference type="SUPFAM" id="SSF53756">
    <property type="entry name" value="UDP-Glycosyltransferase/glycogen phosphorylase"/>
    <property type="match status" value="1"/>
</dbReference>
<organism evidence="6 7">
    <name type="scientific">Krasilnikovia cinnamomea</name>
    <dbReference type="NCBI Taxonomy" id="349313"/>
    <lineage>
        <taxon>Bacteria</taxon>
        <taxon>Bacillati</taxon>
        <taxon>Actinomycetota</taxon>
        <taxon>Actinomycetes</taxon>
        <taxon>Micromonosporales</taxon>
        <taxon>Micromonosporaceae</taxon>
        <taxon>Krasilnikovia</taxon>
    </lineage>
</organism>
<dbReference type="InterPro" id="IPR050194">
    <property type="entry name" value="Glycosyltransferase_grp1"/>
</dbReference>
<feature type="domain" description="Glycosyl transferase family 1" evidence="4">
    <location>
        <begin position="420"/>
        <end position="585"/>
    </location>
</feature>
<sequence length="625" mass="68871">MPARRVKDLARRVPRRVRYGALGCVLVAGLATAAATRSWLVLIVELFVVAAILGSALWEQRQLRMALGRQAKRLRATTERVRDSDRVQAHLALELYDQNRAAGREFPAALGPLVLDALAERGDVLPAFALAERSAADAIAVPTFRRLRRDLHRSGYLARAEAMARHCAERGKPDDRRAVIHLRGEHAVLSGDFVPSVAPRDPGKPVPNRVLHLVGKSLPEAQAGYTLRTHFIATAQQAAGLDPHVATELGFGADTDAVVDGITYHRVQGPAQGTLPLDQWLSQHVERTAELVRQLRPAVLHPASNYLNALTALAIGKAYGIPVVYETRGFWEETWLSRQIQRAGWDYPEVVAKYGEPDIYRMRRDLEDRCRREADRVVTLADVMADRIVLGGVPRDRIHVVPNAVDTDRFPVLSRDADLAQRLGIPADTTVVGYISSLAEYEGIDTLLRAYARLDGRVALLIVGDGVERENLQQLAADLGASGVHFTGQVPHDQVLRYYSLIDVFVVPRRPTEVCHLVTPLKPFEAFATGRAVVLSDVRALAGIARESGAAELFTAGDPGSLVTVLRRLLADPDRRRELAEAGAAWVRQERTWSANARLYARLYEELTSGVPGQRRPERSDAVVS</sequence>
<dbReference type="GO" id="GO:0016758">
    <property type="term" value="F:hexosyltransferase activity"/>
    <property type="evidence" value="ECO:0007669"/>
    <property type="project" value="TreeGrafter"/>
</dbReference>
<dbReference type="CDD" id="cd03794">
    <property type="entry name" value="GT4_WbuB-like"/>
    <property type="match status" value="1"/>
</dbReference>
<keyword evidence="3" id="KW-1133">Transmembrane helix</keyword>
<dbReference type="AlphaFoldDB" id="A0A4Q7ZI42"/>